<dbReference type="AlphaFoldDB" id="A0A438D0W2"/>
<dbReference type="Gene3D" id="2.10.110.10">
    <property type="entry name" value="Cysteine Rich Protein"/>
    <property type="match status" value="1"/>
</dbReference>
<evidence type="ECO:0000256" key="9">
    <source>
        <dbReference type="PROSITE-ProRule" id="PRU00125"/>
    </source>
</evidence>
<protein>
    <submittedName>
        <fullName evidence="12">Protein DA1-related 1</fullName>
    </submittedName>
</protein>
<dbReference type="PROSITE" id="PS50104">
    <property type="entry name" value="TIR"/>
    <property type="match status" value="1"/>
</dbReference>
<dbReference type="Pfam" id="PF12315">
    <property type="entry name" value="DA1-like"/>
    <property type="match status" value="1"/>
</dbReference>
<dbReference type="CDD" id="cd08368">
    <property type="entry name" value="LIM"/>
    <property type="match status" value="1"/>
</dbReference>
<evidence type="ECO:0000256" key="2">
    <source>
        <dbReference type="ARBA" id="ARBA00004496"/>
    </source>
</evidence>
<sequence>MSLVSVHDPAIVVASSSCQRSYDVFLNFRGKDTRNGFTAHLYEALHNYGIKTFMDADGVAKGEKISPALVTAIEKSMFSIVVLSKNYASSTWCLEELVKILDCKNTMGQTVLPIFYQVDPSDVRRQKGSFAKAFAKHEQKLKEMVRVQIWKEALTEVASLSGWDSRHRPESMLIKEIVGLISNSMICRSSKDTELAINGKDVLTIGIWGMGGIGKTTLARAVFDHFSGQFDGCCFLENVREDSEKYGLPYLYRKLFYQLLGASSSSTGFSSMKARLRSRRVLIVLDDVANLEQLEFLAGKNPQFGPGSRIIITTRGKHLLITFGVNEIREAEKLSLKNAIRLFQQHHHKEVFMKLSSHVIEYINVGSLLSRKSKLKWRSELMDNESQSEENEQLSRSIQEDLIYTYPPPFGNESIYQAIPFPVLTGFKICAGCGTEIILRRYLKCIGKVWHPECFRCHACKHPISDYEFFLSGESPYHKSCYKEKCRQKCDVCGHFFWANPACLMEDREHPFWVQKYCPSHKHDGTPSCFSCERKEPWDTRYTTLKDGRKLCLECLVIKYLRAMDHAIMDTHEYQPLYLNVQRFCESLNIVVGQQVPLLLVERQSPSESTGREKSSTLVDMIKEPYKGVPGFKLTTFRILHGLPRLLTGAILAHLMMRVWLQLQGRRSLTQHAEGGICQVLAYMWLNTELMSRYGSDIASTSSSMTLPSPSRQGTRSKFERKFGEFLKYMIESDTSVYGDGFRAGYRSVLRHGLGRIVDHILMTGRFPDTPDPEFR</sequence>
<comment type="similarity">
    <text evidence="8">Belongs to the disease resistance TIR-NB-LRR family.</text>
</comment>
<keyword evidence="7" id="KW-0539">Nucleus</keyword>
<dbReference type="PRINTS" id="PR00364">
    <property type="entry name" value="DISEASERSIST"/>
</dbReference>
<dbReference type="InterPro" id="IPR002182">
    <property type="entry name" value="NB-ARC"/>
</dbReference>
<name>A0A438D0W2_VITVI</name>
<dbReference type="GO" id="GO:0005737">
    <property type="term" value="C:cytoplasm"/>
    <property type="evidence" value="ECO:0007669"/>
    <property type="project" value="UniProtKB-SubCell"/>
</dbReference>
<dbReference type="EMBL" id="QGNW01001861">
    <property type="protein sequence ID" value="RVW29110.1"/>
    <property type="molecule type" value="Genomic_DNA"/>
</dbReference>
<evidence type="ECO:0000256" key="6">
    <source>
        <dbReference type="ARBA" id="ARBA00023027"/>
    </source>
</evidence>
<evidence type="ECO:0000256" key="7">
    <source>
        <dbReference type="ARBA" id="ARBA00023242"/>
    </source>
</evidence>
<dbReference type="SMART" id="SM00255">
    <property type="entry name" value="TIR"/>
    <property type="match status" value="1"/>
</dbReference>
<dbReference type="SMR" id="A0A438D0W2"/>
<gene>
    <name evidence="12" type="primary">DAR1_5</name>
    <name evidence="12" type="ORF">CK203_096779</name>
</gene>
<evidence type="ECO:0000256" key="8">
    <source>
        <dbReference type="ARBA" id="ARBA00061488"/>
    </source>
</evidence>
<dbReference type="GO" id="GO:0043531">
    <property type="term" value="F:ADP binding"/>
    <property type="evidence" value="ECO:0007669"/>
    <property type="project" value="InterPro"/>
</dbReference>
<dbReference type="Gene3D" id="3.40.50.10140">
    <property type="entry name" value="Toll/interleukin-1 receptor homology (TIR) domain"/>
    <property type="match status" value="1"/>
</dbReference>
<dbReference type="PROSITE" id="PS00478">
    <property type="entry name" value="LIM_DOMAIN_1"/>
    <property type="match status" value="1"/>
</dbReference>
<reference evidence="12 13" key="1">
    <citation type="journal article" date="2018" name="PLoS Genet.">
        <title>Population sequencing reveals clonal diversity and ancestral inbreeding in the grapevine cultivar Chardonnay.</title>
        <authorList>
            <person name="Roach M.J."/>
            <person name="Johnson D.L."/>
            <person name="Bohlmann J."/>
            <person name="van Vuuren H.J."/>
            <person name="Jones S.J."/>
            <person name="Pretorius I.S."/>
            <person name="Schmidt S.A."/>
            <person name="Borneman A.R."/>
        </authorList>
    </citation>
    <scope>NUCLEOTIDE SEQUENCE [LARGE SCALE GENOMIC DNA]</scope>
    <source>
        <strain evidence="13">cv. Chardonnay</strain>
        <tissue evidence="12">Leaf</tissue>
    </source>
</reference>
<dbReference type="SUPFAM" id="SSF57716">
    <property type="entry name" value="Glucocorticoid receptor-like (DNA-binding domain)"/>
    <property type="match status" value="1"/>
</dbReference>
<evidence type="ECO:0000256" key="5">
    <source>
        <dbReference type="ARBA" id="ARBA00022833"/>
    </source>
</evidence>
<dbReference type="Pfam" id="PF01582">
    <property type="entry name" value="TIR"/>
    <property type="match status" value="1"/>
</dbReference>
<evidence type="ECO:0000256" key="1">
    <source>
        <dbReference type="ARBA" id="ARBA00004123"/>
    </source>
</evidence>
<dbReference type="GO" id="GO:0050832">
    <property type="term" value="P:defense response to fungus"/>
    <property type="evidence" value="ECO:0007669"/>
    <property type="project" value="UniProtKB-ARBA"/>
</dbReference>
<dbReference type="GO" id="GO:0005634">
    <property type="term" value="C:nucleus"/>
    <property type="evidence" value="ECO:0007669"/>
    <property type="project" value="UniProtKB-SubCell"/>
</dbReference>
<dbReference type="Gene3D" id="3.40.50.300">
    <property type="entry name" value="P-loop containing nucleotide triphosphate hydrolases"/>
    <property type="match status" value="1"/>
</dbReference>
<dbReference type="InterPro" id="IPR001781">
    <property type="entry name" value="Znf_LIM"/>
</dbReference>
<dbReference type="GO" id="GO:0043068">
    <property type="term" value="P:positive regulation of programmed cell death"/>
    <property type="evidence" value="ECO:0007669"/>
    <property type="project" value="UniProtKB-ARBA"/>
</dbReference>
<evidence type="ECO:0000313" key="13">
    <source>
        <dbReference type="Proteomes" id="UP000288805"/>
    </source>
</evidence>
<feature type="domain" description="TIR" evidence="11">
    <location>
        <begin position="20"/>
        <end position="185"/>
    </location>
</feature>
<dbReference type="SMART" id="SM00132">
    <property type="entry name" value="LIM"/>
    <property type="match status" value="1"/>
</dbReference>
<dbReference type="Pfam" id="PF00931">
    <property type="entry name" value="NB-ARC"/>
    <property type="match status" value="1"/>
</dbReference>
<evidence type="ECO:0000313" key="12">
    <source>
        <dbReference type="EMBL" id="RVW29110.1"/>
    </source>
</evidence>
<evidence type="ECO:0000259" key="10">
    <source>
        <dbReference type="PROSITE" id="PS50023"/>
    </source>
</evidence>
<dbReference type="SUPFAM" id="SSF52540">
    <property type="entry name" value="P-loop containing nucleoside triphosphate hydrolases"/>
    <property type="match status" value="1"/>
</dbReference>
<dbReference type="PANTHER" id="PTHR24209">
    <property type="entry name" value="PROTEIN DA1-RELATED 2"/>
    <property type="match status" value="1"/>
</dbReference>
<dbReference type="GO" id="GO:0046872">
    <property type="term" value="F:metal ion binding"/>
    <property type="evidence" value="ECO:0007669"/>
    <property type="project" value="UniProtKB-KW"/>
</dbReference>
<proteinExistence type="inferred from homology"/>
<organism evidence="12 13">
    <name type="scientific">Vitis vinifera</name>
    <name type="common">Grape</name>
    <dbReference type="NCBI Taxonomy" id="29760"/>
    <lineage>
        <taxon>Eukaryota</taxon>
        <taxon>Viridiplantae</taxon>
        <taxon>Streptophyta</taxon>
        <taxon>Embryophyta</taxon>
        <taxon>Tracheophyta</taxon>
        <taxon>Spermatophyta</taxon>
        <taxon>Magnoliopsida</taxon>
        <taxon>eudicotyledons</taxon>
        <taxon>Gunneridae</taxon>
        <taxon>Pentapetalae</taxon>
        <taxon>rosids</taxon>
        <taxon>Vitales</taxon>
        <taxon>Vitaceae</taxon>
        <taxon>Viteae</taxon>
        <taxon>Vitis</taxon>
    </lineage>
</organism>
<dbReference type="GO" id="GO:0007165">
    <property type="term" value="P:signal transduction"/>
    <property type="evidence" value="ECO:0007669"/>
    <property type="project" value="InterPro"/>
</dbReference>
<keyword evidence="5 9" id="KW-0862">Zinc</keyword>
<dbReference type="InterPro" id="IPR027417">
    <property type="entry name" value="P-loop_NTPase"/>
</dbReference>
<dbReference type="InterPro" id="IPR045218">
    <property type="entry name" value="DA1-like"/>
</dbReference>
<dbReference type="InterPro" id="IPR035897">
    <property type="entry name" value="Toll_tir_struct_dom_sf"/>
</dbReference>
<keyword evidence="9" id="KW-0440">LIM domain</keyword>
<keyword evidence="4 9" id="KW-0479">Metal-binding</keyword>
<comment type="caution">
    <text evidence="12">The sequence shown here is derived from an EMBL/GenBank/DDBJ whole genome shotgun (WGS) entry which is preliminary data.</text>
</comment>
<dbReference type="PANTHER" id="PTHR24209:SF25">
    <property type="entry name" value="PROTEIN DA1-RELATED 1"/>
    <property type="match status" value="1"/>
</dbReference>
<dbReference type="Pfam" id="PF00412">
    <property type="entry name" value="LIM"/>
    <property type="match status" value="1"/>
</dbReference>
<accession>A0A438D0W2</accession>
<dbReference type="SUPFAM" id="SSF52200">
    <property type="entry name" value="Toll/Interleukin receptor TIR domain"/>
    <property type="match status" value="1"/>
</dbReference>
<evidence type="ECO:0000256" key="4">
    <source>
        <dbReference type="ARBA" id="ARBA00022723"/>
    </source>
</evidence>
<dbReference type="InterPro" id="IPR000157">
    <property type="entry name" value="TIR_dom"/>
</dbReference>
<dbReference type="Proteomes" id="UP000288805">
    <property type="component" value="Unassembled WGS sequence"/>
</dbReference>
<comment type="subcellular location">
    <subcellularLocation>
        <location evidence="2">Cytoplasm</location>
    </subcellularLocation>
    <subcellularLocation>
        <location evidence="1">Nucleus</location>
    </subcellularLocation>
</comment>
<evidence type="ECO:0000259" key="11">
    <source>
        <dbReference type="PROSITE" id="PS50104"/>
    </source>
</evidence>
<keyword evidence="3" id="KW-0963">Cytoplasm</keyword>
<dbReference type="CDD" id="cd09396">
    <property type="entry name" value="LIM_DA1"/>
    <property type="match status" value="1"/>
</dbReference>
<feature type="domain" description="LIM zinc-binding" evidence="10">
    <location>
        <begin position="428"/>
        <end position="488"/>
    </location>
</feature>
<dbReference type="FunFam" id="2.10.110.10:FF:000230">
    <property type="entry name" value="Uncharacterized protein"/>
    <property type="match status" value="1"/>
</dbReference>
<dbReference type="InterPro" id="IPR022087">
    <property type="entry name" value="DA1-like_dom"/>
</dbReference>
<keyword evidence="6" id="KW-0520">NAD</keyword>
<dbReference type="FunFam" id="3.40.50.10140:FF:000007">
    <property type="entry name" value="Disease resistance protein (TIR-NBS-LRR class)"/>
    <property type="match status" value="1"/>
</dbReference>
<dbReference type="PROSITE" id="PS50023">
    <property type="entry name" value="LIM_DOMAIN_2"/>
    <property type="match status" value="1"/>
</dbReference>
<evidence type="ECO:0000256" key="3">
    <source>
        <dbReference type="ARBA" id="ARBA00022490"/>
    </source>
</evidence>